<dbReference type="AlphaFoldDB" id="A0A256FJL9"/>
<name>A0A256FJL9_9HYPH</name>
<keyword evidence="3" id="KW-1185">Reference proteome</keyword>
<evidence type="ECO:0000313" key="2">
    <source>
        <dbReference type="EMBL" id="OYR14958.1"/>
    </source>
</evidence>
<dbReference type="EMBL" id="NNRJ01000051">
    <property type="protein sequence ID" value="OYR14958.1"/>
    <property type="molecule type" value="Genomic_DNA"/>
</dbReference>
<dbReference type="InterPro" id="IPR002514">
    <property type="entry name" value="Transposase_8"/>
</dbReference>
<dbReference type="GO" id="GO:0006313">
    <property type="term" value="P:DNA transposition"/>
    <property type="evidence" value="ECO:0007669"/>
    <property type="project" value="InterPro"/>
</dbReference>
<gene>
    <name evidence="2" type="ORF">CEV31_2843</name>
</gene>
<comment type="caution">
    <text evidence="2">The sequence shown here is derived from an EMBL/GenBank/DDBJ whole genome shotgun (WGS) entry which is preliminary data.</text>
</comment>
<evidence type="ECO:0000256" key="1">
    <source>
        <dbReference type="SAM" id="Coils"/>
    </source>
</evidence>
<organism evidence="2 3">
    <name type="scientific">Brucella thiophenivorans</name>
    <dbReference type="NCBI Taxonomy" id="571255"/>
    <lineage>
        <taxon>Bacteria</taxon>
        <taxon>Pseudomonadati</taxon>
        <taxon>Pseudomonadota</taxon>
        <taxon>Alphaproteobacteria</taxon>
        <taxon>Hyphomicrobiales</taxon>
        <taxon>Brucellaceae</taxon>
        <taxon>Brucella/Ochrobactrum group</taxon>
        <taxon>Brucella</taxon>
    </lineage>
</organism>
<sequence length="55" mass="6429">MSTASFYKWRSKYGGMDASMISQMKVLEDENRRLKKMYAEMSMQAELLKEALGEK</sequence>
<reference evidence="2 3" key="1">
    <citation type="submission" date="2017-07" db="EMBL/GenBank/DDBJ databases">
        <title>Phylogenetic study on the rhizospheric bacterium Ochrobactrum sp. A44.</title>
        <authorList>
            <person name="Krzyzanowska D.M."/>
            <person name="Ossowicki A."/>
            <person name="Rajewska M."/>
            <person name="Maciag T."/>
            <person name="Kaczynski Z."/>
            <person name="Czerwicka M."/>
            <person name="Jafra S."/>
        </authorList>
    </citation>
    <scope>NUCLEOTIDE SEQUENCE [LARGE SCALE GENOMIC DNA]</scope>
    <source>
        <strain evidence="2 3">DSM 7216</strain>
    </source>
</reference>
<keyword evidence="1" id="KW-0175">Coiled coil</keyword>
<protein>
    <submittedName>
        <fullName evidence="2">Transposase family protein</fullName>
    </submittedName>
</protein>
<dbReference type="Pfam" id="PF01527">
    <property type="entry name" value="HTH_Tnp_1"/>
    <property type="match status" value="1"/>
</dbReference>
<dbReference type="GO" id="GO:0004803">
    <property type="term" value="F:transposase activity"/>
    <property type="evidence" value="ECO:0007669"/>
    <property type="project" value="InterPro"/>
</dbReference>
<feature type="coiled-coil region" evidence="1">
    <location>
        <begin position="24"/>
        <end position="51"/>
    </location>
</feature>
<proteinExistence type="predicted"/>
<dbReference type="PANTHER" id="PTHR33609:SF5">
    <property type="entry name" value="LOW CALCIUM RESPONSE LOCUS PROTEIN S"/>
    <property type="match status" value="1"/>
</dbReference>
<dbReference type="PANTHER" id="PTHR33609">
    <property type="entry name" value="LOW CALCIUM RESPONSE LOCUS PROTEIN S"/>
    <property type="match status" value="1"/>
</dbReference>
<dbReference type="Proteomes" id="UP000215590">
    <property type="component" value="Unassembled WGS sequence"/>
</dbReference>
<dbReference type="InterPro" id="IPR052546">
    <property type="entry name" value="Transposase_8_domain"/>
</dbReference>
<dbReference type="GO" id="GO:0003677">
    <property type="term" value="F:DNA binding"/>
    <property type="evidence" value="ECO:0007669"/>
    <property type="project" value="InterPro"/>
</dbReference>
<evidence type="ECO:0000313" key="3">
    <source>
        <dbReference type="Proteomes" id="UP000215590"/>
    </source>
</evidence>
<accession>A0A256FJL9</accession>